<dbReference type="AlphaFoldDB" id="A0A811G3S4"/>
<dbReference type="EMBL" id="CADDAV010000010">
    <property type="protein sequence ID" value="CAB0594534.1"/>
    <property type="molecule type" value="Genomic_DNA"/>
</dbReference>
<evidence type="ECO:0008006" key="3">
    <source>
        <dbReference type="Google" id="ProtNLM"/>
    </source>
</evidence>
<evidence type="ECO:0000313" key="2">
    <source>
        <dbReference type="Proteomes" id="UP000480222"/>
    </source>
</evidence>
<dbReference type="Proteomes" id="UP000480222">
    <property type="component" value="Unassembled WGS sequence"/>
</dbReference>
<evidence type="ECO:0000313" key="1">
    <source>
        <dbReference type="EMBL" id="CAB0594534.1"/>
    </source>
</evidence>
<reference evidence="1 2" key="1">
    <citation type="submission" date="2020-02" db="EMBL/GenBank/DDBJ databases">
        <authorList>
            <person name="Brisse S."/>
        </authorList>
    </citation>
    <scope>NUCLEOTIDE SEQUENCE [LARGE SCALE GENOMIC DNA]</scope>
    <source>
        <strain evidence="1">CIP107547</strain>
    </source>
</reference>
<sequence>MLLTPSGAEWNLTEKKDRGVFLCEGGISGLVGTPSPLVSQAVGAVGQRFFGAEHGPLEGTLSLNVYDTSGDCAAIFDQFVGSLSTHTPAVLKVSSKLRGPRFGELRLAAEIESPACEPAEVSELDVDVSVVIDDGAWWSNWVHGNNNVTVTNSGDVPVSPKIRWKGAGGKVTLPSGATFTLPAVSHPRNLLLGIDQSLAVVDDQEVLDRETWLKVRGQALPEDIPPGASRVFSVPEGADLLWRLGFLSMWR</sequence>
<name>A0A811G3S4_CORDP</name>
<accession>A0A811G3S4</accession>
<comment type="caution">
    <text evidence="1">The sequence shown here is derived from an EMBL/GenBank/DDBJ whole genome shotgun (WGS) entry which is preliminary data.</text>
</comment>
<protein>
    <recommendedName>
        <fullName evidence="3">Phage tail protein</fullName>
    </recommendedName>
</protein>
<gene>
    <name evidence="1" type="ORF">CIP107547_00925</name>
</gene>
<organism evidence="1 2">
    <name type="scientific">Corynebacterium diphtheriae</name>
    <dbReference type="NCBI Taxonomy" id="1717"/>
    <lineage>
        <taxon>Bacteria</taxon>
        <taxon>Bacillati</taxon>
        <taxon>Actinomycetota</taxon>
        <taxon>Actinomycetes</taxon>
        <taxon>Mycobacteriales</taxon>
        <taxon>Corynebacteriaceae</taxon>
        <taxon>Corynebacterium</taxon>
    </lineage>
</organism>
<proteinExistence type="predicted"/>